<name>A0ABD3VLR1_SINWO</name>
<proteinExistence type="predicted"/>
<comment type="caution">
    <text evidence="1">The sequence shown here is derived from an EMBL/GenBank/DDBJ whole genome shotgun (WGS) entry which is preliminary data.</text>
</comment>
<evidence type="ECO:0000313" key="2">
    <source>
        <dbReference type="Proteomes" id="UP001634394"/>
    </source>
</evidence>
<sequence>AATNAETVWLRDRTKRLQTDKRGFTDPVLPDQLSFDLKSRKHNLVLNLDRNYQIDPSTDIYIMKTLEDGQSVLEKDRFLDKG</sequence>
<dbReference type="Proteomes" id="UP001634394">
    <property type="component" value="Unassembled WGS sequence"/>
</dbReference>
<evidence type="ECO:0000313" key="1">
    <source>
        <dbReference type="EMBL" id="KAL3861653.1"/>
    </source>
</evidence>
<feature type="non-terminal residue" evidence="1">
    <location>
        <position position="82"/>
    </location>
</feature>
<feature type="non-terminal residue" evidence="1">
    <location>
        <position position="1"/>
    </location>
</feature>
<accession>A0ABD3VLR1</accession>
<gene>
    <name evidence="1" type="ORF">ACJMK2_007678</name>
</gene>
<organism evidence="1 2">
    <name type="scientific">Sinanodonta woodiana</name>
    <name type="common">Chinese pond mussel</name>
    <name type="synonym">Anodonta woodiana</name>
    <dbReference type="NCBI Taxonomy" id="1069815"/>
    <lineage>
        <taxon>Eukaryota</taxon>
        <taxon>Metazoa</taxon>
        <taxon>Spiralia</taxon>
        <taxon>Lophotrochozoa</taxon>
        <taxon>Mollusca</taxon>
        <taxon>Bivalvia</taxon>
        <taxon>Autobranchia</taxon>
        <taxon>Heteroconchia</taxon>
        <taxon>Palaeoheterodonta</taxon>
        <taxon>Unionida</taxon>
        <taxon>Unionoidea</taxon>
        <taxon>Unionidae</taxon>
        <taxon>Unioninae</taxon>
        <taxon>Sinanodonta</taxon>
    </lineage>
</organism>
<dbReference type="AlphaFoldDB" id="A0ABD3VLR1"/>
<keyword evidence="2" id="KW-1185">Reference proteome</keyword>
<protein>
    <submittedName>
        <fullName evidence="1">Uncharacterized protein</fullName>
    </submittedName>
</protein>
<reference evidence="1 2" key="1">
    <citation type="submission" date="2024-11" db="EMBL/GenBank/DDBJ databases">
        <title>Chromosome-level genome assembly of the freshwater bivalve Anodonta woodiana.</title>
        <authorList>
            <person name="Chen X."/>
        </authorList>
    </citation>
    <scope>NUCLEOTIDE SEQUENCE [LARGE SCALE GENOMIC DNA]</scope>
    <source>
        <strain evidence="1">MN2024</strain>
        <tissue evidence="1">Gills</tissue>
    </source>
</reference>
<dbReference type="EMBL" id="JBJQND010000011">
    <property type="protein sequence ID" value="KAL3861653.1"/>
    <property type="molecule type" value="Genomic_DNA"/>
</dbReference>